<evidence type="ECO:0000313" key="7">
    <source>
        <dbReference type="EMBL" id="AWL09080.1"/>
    </source>
</evidence>
<feature type="domain" description="Rieske" evidence="6">
    <location>
        <begin position="139"/>
        <end position="201"/>
    </location>
</feature>
<dbReference type="SUPFAM" id="SSF50022">
    <property type="entry name" value="ISP domain"/>
    <property type="match status" value="1"/>
</dbReference>
<dbReference type="KEGG" id="psez:HME7025_01218"/>
<feature type="compositionally biased region" description="Low complexity" evidence="5">
    <location>
        <begin position="61"/>
        <end position="87"/>
    </location>
</feature>
<evidence type="ECO:0000256" key="3">
    <source>
        <dbReference type="ARBA" id="ARBA00023004"/>
    </source>
</evidence>
<dbReference type="InterPro" id="IPR036922">
    <property type="entry name" value="Rieske_2Fe-2S_sf"/>
</dbReference>
<dbReference type="Gene3D" id="2.102.10.10">
    <property type="entry name" value="Rieske [2Fe-2S] iron-sulphur domain"/>
    <property type="match status" value="1"/>
</dbReference>
<proteinExistence type="predicted"/>
<gene>
    <name evidence="7" type="ORF">HME7025_01218</name>
</gene>
<sequence>MNQEKYSRYQFLKSIGFKGSALMAILAACTRKEDAILEPLIINKNGQQVTSLDSTKASQVATSTGSTSGSTSSSTSGSTSGGSTATAGTTVGKITTDELNAIKSYVLKLDLTSSTASALKTAGGYIISSGTVVACVSVGEYVAAKNLCSHEPKQRIIFNRTEYYCTDHGARFSLAGQGLNSLGSRGLTVYKTANDGKTLVIFA</sequence>
<keyword evidence="1" id="KW-0001">2Fe-2S</keyword>
<organism evidence="7 8">
    <name type="scientific">Aquirufa nivalisilvae</name>
    <dbReference type="NCBI Taxonomy" id="2516557"/>
    <lineage>
        <taxon>Bacteria</taxon>
        <taxon>Pseudomonadati</taxon>
        <taxon>Bacteroidota</taxon>
        <taxon>Cytophagia</taxon>
        <taxon>Cytophagales</taxon>
        <taxon>Flectobacillaceae</taxon>
        <taxon>Aquirufa</taxon>
    </lineage>
</organism>
<dbReference type="Proteomes" id="UP000245468">
    <property type="component" value="Chromosome"/>
</dbReference>
<dbReference type="PROSITE" id="PS51296">
    <property type="entry name" value="RIESKE"/>
    <property type="match status" value="1"/>
</dbReference>
<evidence type="ECO:0000256" key="5">
    <source>
        <dbReference type="SAM" id="MobiDB-lite"/>
    </source>
</evidence>
<reference evidence="8" key="1">
    <citation type="submission" date="2018-05" db="EMBL/GenBank/DDBJ databases">
        <title>Pseudarcicella sp. HME7025 Genome sequencing and assembly.</title>
        <authorList>
            <person name="Kim H."/>
            <person name="Kang H."/>
            <person name="Joh K."/>
        </authorList>
    </citation>
    <scope>NUCLEOTIDE SEQUENCE [LARGE SCALE GENOMIC DNA]</scope>
    <source>
        <strain evidence="8">HME7025</strain>
    </source>
</reference>
<evidence type="ECO:0000256" key="4">
    <source>
        <dbReference type="ARBA" id="ARBA00023014"/>
    </source>
</evidence>
<evidence type="ECO:0000256" key="2">
    <source>
        <dbReference type="ARBA" id="ARBA00022723"/>
    </source>
</evidence>
<keyword evidence="2" id="KW-0479">Metal-binding</keyword>
<name>A0A2S2DVI7_9BACT</name>
<dbReference type="GO" id="GO:0046872">
    <property type="term" value="F:metal ion binding"/>
    <property type="evidence" value="ECO:0007669"/>
    <property type="project" value="UniProtKB-KW"/>
</dbReference>
<dbReference type="RefSeq" id="WP_109322785.1">
    <property type="nucleotide sequence ID" value="NZ_CP029346.1"/>
</dbReference>
<dbReference type="GO" id="GO:0051537">
    <property type="term" value="F:2 iron, 2 sulfur cluster binding"/>
    <property type="evidence" value="ECO:0007669"/>
    <property type="project" value="UniProtKB-KW"/>
</dbReference>
<dbReference type="EMBL" id="CP029346">
    <property type="protein sequence ID" value="AWL09080.1"/>
    <property type="molecule type" value="Genomic_DNA"/>
</dbReference>
<evidence type="ECO:0000313" key="8">
    <source>
        <dbReference type="Proteomes" id="UP000245468"/>
    </source>
</evidence>
<keyword evidence="3" id="KW-0408">Iron</keyword>
<dbReference type="InterPro" id="IPR017941">
    <property type="entry name" value="Rieske_2Fe-2S"/>
</dbReference>
<feature type="region of interest" description="Disordered" evidence="5">
    <location>
        <begin position="60"/>
        <end position="87"/>
    </location>
</feature>
<evidence type="ECO:0000259" key="6">
    <source>
        <dbReference type="PROSITE" id="PS51296"/>
    </source>
</evidence>
<keyword evidence="8" id="KW-1185">Reference proteome</keyword>
<evidence type="ECO:0000256" key="1">
    <source>
        <dbReference type="ARBA" id="ARBA00022714"/>
    </source>
</evidence>
<dbReference type="PROSITE" id="PS51257">
    <property type="entry name" value="PROKAR_LIPOPROTEIN"/>
    <property type="match status" value="1"/>
</dbReference>
<keyword evidence="4" id="KW-0411">Iron-sulfur</keyword>
<dbReference type="AlphaFoldDB" id="A0A2S2DVI7"/>
<protein>
    <recommendedName>
        <fullName evidence="6">Rieske domain-containing protein</fullName>
    </recommendedName>
</protein>
<accession>A0A2S2DVI7</accession>
<dbReference type="OrthoDB" id="165343at2"/>